<name>L9ZAY6_NATA2</name>
<dbReference type="EMBL" id="AOIK01000043">
    <property type="protein sequence ID" value="ELY83640.1"/>
    <property type="molecule type" value="Genomic_DNA"/>
</dbReference>
<reference evidence="1 2" key="1">
    <citation type="journal article" date="2014" name="PLoS Genet.">
        <title>Phylogenetically driven sequencing of extremely halophilic archaea reveals strategies for static and dynamic osmo-response.</title>
        <authorList>
            <person name="Becker E.A."/>
            <person name="Seitzer P.M."/>
            <person name="Tritt A."/>
            <person name="Larsen D."/>
            <person name="Krusor M."/>
            <person name="Yao A.I."/>
            <person name="Wu D."/>
            <person name="Madern D."/>
            <person name="Eisen J.A."/>
            <person name="Darling A.E."/>
            <person name="Facciotti M.T."/>
        </authorList>
    </citation>
    <scope>NUCLEOTIDE SEQUENCE [LARGE SCALE GENOMIC DNA]</scope>
    <source>
        <strain evidence="1 2">JCM 12890</strain>
    </source>
</reference>
<accession>L9ZAY6</accession>
<comment type="caution">
    <text evidence="1">The sequence shown here is derived from an EMBL/GenBank/DDBJ whole genome shotgun (WGS) entry which is preliminary data.</text>
</comment>
<proteinExistence type="predicted"/>
<organism evidence="1 2">
    <name type="scientific">Natrinema altunense (strain JCM 12890 / CGMCC 1.3731 / AJ2)</name>
    <dbReference type="NCBI Taxonomy" id="1227494"/>
    <lineage>
        <taxon>Archaea</taxon>
        <taxon>Methanobacteriati</taxon>
        <taxon>Methanobacteriota</taxon>
        <taxon>Stenosarchaea group</taxon>
        <taxon>Halobacteria</taxon>
        <taxon>Halobacteriales</taxon>
        <taxon>Natrialbaceae</taxon>
        <taxon>Natrinema</taxon>
    </lineage>
</organism>
<sequence length="567" mass="65911">MSRQQELGGEEGDFEEARIFYRRVKSQDRLTSPTSEQIESPSELSDVDELLDYIRSRKLRYPIDISETEMDELPKDLAIQVLENGPKEDPVKFLLSQFCDSLRKRQRQANKYAMLIHIGQQFLLAHVRAERGMSIKEEEGEIELIRRFLDVDNILSAALFERTDDGVIKFSHFTDTGSDSFRAFLGVTKRKFHYQKKNVQIITYYKGKTGLECKFEFTNEEFEDKWLNGNELRLQGEQFSFNDERPHLIKEIRWGGEQYESPRSFKSDFKEYSFSLDGERRRYQDLLDLESPEGSSISIFDDDVEKAEDKQDRVEIYYEDEDTRVLDKGNLPDNLYVIYSNGKIDLNSSFADHIFADIINGAEISLFHPSQSAAANEFTVNTITFLNIDEDQITPELRRFAETTHEHIVNLSGETASRCLTYLLLHVLSREIDQQFKKGINQLININHGSARNRDVVSSKENEYGGLIEYKNKKDLEKDDAASEIVSNIKTKLKDSSEKVFLWGIPEQTRELDGLNTQSWNDDRVTTIEERVNEQLQEDNFDYTDYHMQIIPLGDNGDRWIIAGLIY</sequence>
<dbReference type="RefSeq" id="WP_007110784.1">
    <property type="nucleotide sequence ID" value="NZ_AOIK01000043.1"/>
</dbReference>
<keyword evidence="2" id="KW-1185">Reference proteome</keyword>
<evidence type="ECO:0000313" key="1">
    <source>
        <dbReference type="EMBL" id="ELY83640.1"/>
    </source>
</evidence>
<protein>
    <submittedName>
        <fullName evidence="1">Uncharacterized protein</fullName>
    </submittedName>
</protein>
<dbReference type="PATRIC" id="fig|1227494.3.peg.3568"/>
<gene>
    <name evidence="1" type="ORF">C485_17847</name>
</gene>
<dbReference type="Proteomes" id="UP000011511">
    <property type="component" value="Unassembled WGS sequence"/>
</dbReference>
<evidence type="ECO:0000313" key="2">
    <source>
        <dbReference type="Proteomes" id="UP000011511"/>
    </source>
</evidence>
<dbReference type="AlphaFoldDB" id="L9ZAY6"/>